<accession>A0A832I9Q2</accession>
<comment type="subcellular location">
    <subcellularLocation>
        <location evidence="1">Membrane</location>
    </subcellularLocation>
</comment>
<dbReference type="GO" id="GO:0020037">
    <property type="term" value="F:heme binding"/>
    <property type="evidence" value="ECO:0007669"/>
    <property type="project" value="InterPro"/>
</dbReference>
<reference evidence="5" key="1">
    <citation type="journal article" date="2020" name="mSystems">
        <title>Genome- and Community-Level Interaction Insights into Carbon Utilization and Element Cycling Functions of Hydrothermarchaeota in Hydrothermal Sediment.</title>
        <authorList>
            <person name="Zhou Z."/>
            <person name="Liu Y."/>
            <person name="Xu W."/>
            <person name="Pan J."/>
            <person name="Luo Z.H."/>
            <person name="Li M."/>
        </authorList>
    </citation>
    <scope>NUCLEOTIDE SEQUENCE [LARGE SCALE GENOMIC DNA]</scope>
    <source>
        <strain evidence="5">SpSt-381</strain>
    </source>
</reference>
<keyword evidence="3" id="KW-0201">Cytochrome c-type biogenesis</keyword>
<dbReference type="InterPro" id="IPR012340">
    <property type="entry name" value="NA-bd_OB-fold"/>
</dbReference>
<keyword evidence="4" id="KW-0472">Membrane</keyword>
<dbReference type="GO" id="GO:0005886">
    <property type="term" value="C:plasma membrane"/>
    <property type="evidence" value="ECO:0007669"/>
    <property type="project" value="InterPro"/>
</dbReference>
<protein>
    <submittedName>
        <fullName evidence="5">Cytochrome c maturation protein CcmE</fullName>
    </submittedName>
</protein>
<sequence>MNVKVIAAFALLAVAAGVGFTSFKKTVTPYISFAEAEKSSGLVQVNGVLADKNYVARPTEQFLEFKLKDENGHVLPVVYRGVIPGNFDQATSIVAIGHYRGDHFEAEQLLVKCPSKYQAEAEQGKTHPES</sequence>
<gene>
    <name evidence="5" type="ORF">ENR23_06655</name>
</gene>
<evidence type="ECO:0000313" key="5">
    <source>
        <dbReference type="EMBL" id="HGZ43092.1"/>
    </source>
</evidence>
<dbReference type="SUPFAM" id="SSF82093">
    <property type="entry name" value="Heme chaperone CcmE"/>
    <property type="match status" value="1"/>
</dbReference>
<dbReference type="AlphaFoldDB" id="A0A832I9Q2"/>
<dbReference type="GO" id="GO:0017004">
    <property type="term" value="P:cytochrome complex assembly"/>
    <property type="evidence" value="ECO:0007669"/>
    <property type="project" value="UniProtKB-KW"/>
</dbReference>
<keyword evidence="2" id="KW-0349">Heme</keyword>
<name>A0A832I9Q2_UNCEI</name>
<evidence type="ECO:0000256" key="3">
    <source>
        <dbReference type="ARBA" id="ARBA00022748"/>
    </source>
</evidence>
<comment type="caution">
    <text evidence="5">The sequence shown here is derived from an EMBL/GenBank/DDBJ whole genome shotgun (WGS) entry which is preliminary data.</text>
</comment>
<dbReference type="EMBL" id="DSQF01000012">
    <property type="protein sequence ID" value="HGZ43092.1"/>
    <property type="molecule type" value="Genomic_DNA"/>
</dbReference>
<organism evidence="5">
    <name type="scientific">Eiseniibacteriota bacterium</name>
    <dbReference type="NCBI Taxonomy" id="2212470"/>
    <lineage>
        <taxon>Bacteria</taxon>
        <taxon>Candidatus Eiseniibacteriota</taxon>
    </lineage>
</organism>
<keyword evidence="2" id="KW-0479">Metal-binding</keyword>
<evidence type="ECO:0000256" key="1">
    <source>
        <dbReference type="ARBA" id="ARBA00004370"/>
    </source>
</evidence>
<evidence type="ECO:0000256" key="2">
    <source>
        <dbReference type="ARBA" id="ARBA00022617"/>
    </source>
</evidence>
<dbReference type="Gene3D" id="2.40.50.140">
    <property type="entry name" value="Nucleic acid-binding proteins"/>
    <property type="match status" value="1"/>
</dbReference>
<dbReference type="GO" id="GO:0017003">
    <property type="term" value="P:protein-heme linkage"/>
    <property type="evidence" value="ECO:0007669"/>
    <property type="project" value="InterPro"/>
</dbReference>
<dbReference type="Pfam" id="PF03100">
    <property type="entry name" value="CcmE"/>
    <property type="match status" value="1"/>
</dbReference>
<dbReference type="InterPro" id="IPR036127">
    <property type="entry name" value="CcmE-like_sf"/>
</dbReference>
<evidence type="ECO:0000256" key="4">
    <source>
        <dbReference type="ARBA" id="ARBA00023136"/>
    </source>
</evidence>
<dbReference type="InterPro" id="IPR004329">
    <property type="entry name" value="CcmE"/>
</dbReference>
<keyword evidence="2" id="KW-0408">Iron</keyword>
<proteinExistence type="predicted"/>